<dbReference type="SMART" id="SM00474">
    <property type="entry name" value="35EXOc"/>
    <property type="match status" value="1"/>
</dbReference>
<evidence type="ECO:0000313" key="4">
    <source>
        <dbReference type="Proteomes" id="UP000606274"/>
    </source>
</evidence>
<name>A0A8T0B4N1_SILME</name>
<dbReference type="GO" id="GO:0008408">
    <property type="term" value="F:3'-5' exonuclease activity"/>
    <property type="evidence" value="ECO:0007669"/>
    <property type="project" value="InterPro"/>
</dbReference>
<keyword evidence="4" id="KW-1185">Reference proteome</keyword>
<dbReference type="Proteomes" id="UP000606274">
    <property type="component" value="Unassembled WGS sequence"/>
</dbReference>
<dbReference type="EMBL" id="JABFDY010000011">
    <property type="protein sequence ID" value="KAF7700759.1"/>
    <property type="molecule type" value="Genomic_DNA"/>
</dbReference>
<dbReference type="OrthoDB" id="18193at2759"/>
<dbReference type="AlphaFoldDB" id="A0A8T0B4N1"/>
<organism evidence="3 4">
    <name type="scientific">Silurus meridionalis</name>
    <name type="common">Southern catfish</name>
    <name type="synonym">Silurus soldatovi meridionalis</name>
    <dbReference type="NCBI Taxonomy" id="175797"/>
    <lineage>
        <taxon>Eukaryota</taxon>
        <taxon>Metazoa</taxon>
        <taxon>Chordata</taxon>
        <taxon>Craniata</taxon>
        <taxon>Vertebrata</taxon>
        <taxon>Euteleostomi</taxon>
        <taxon>Actinopterygii</taxon>
        <taxon>Neopterygii</taxon>
        <taxon>Teleostei</taxon>
        <taxon>Ostariophysi</taxon>
        <taxon>Siluriformes</taxon>
        <taxon>Siluridae</taxon>
        <taxon>Silurus</taxon>
    </lineage>
</organism>
<dbReference type="GO" id="GO:0003676">
    <property type="term" value="F:nucleic acid binding"/>
    <property type="evidence" value="ECO:0007669"/>
    <property type="project" value="InterPro"/>
</dbReference>
<dbReference type="InterPro" id="IPR052408">
    <property type="entry name" value="Exonuclease_MUT-7-like"/>
</dbReference>
<reference evidence="3" key="1">
    <citation type="submission" date="2020-08" db="EMBL/GenBank/DDBJ databases">
        <title>Chromosome-level assembly of Southern catfish (Silurus meridionalis) provides insights into visual adaptation to the nocturnal and benthic lifestyles.</title>
        <authorList>
            <person name="Zhang Y."/>
            <person name="Wang D."/>
            <person name="Peng Z."/>
        </authorList>
    </citation>
    <scope>NUCLEOTIDE SEQUENCE</scope>
    <source>
        <strain evidence="3">SWU-2019-XX</strain>
        <tissue evidence="3">Muscle</tissue>
    </source>
</reference>
<dbReference type="GO" id="GO:0006139">
    <property type="term" value="P:nucleobase-containing compound metabolic process"/>
    <property type="evidence" value="ECO:0007669"/>
    <property type="project" value="InterPro"/>
</dbReference>
<dbReference type="SUPFAM" id="SSF53098">
    <property type="entry name" value="Ribonuclease H-like"/>
    <property type="match status" value="1"/>
</dbReference>
<feature type="domain" description="3'-5' exonuclease" evidence="2">
    <location>
        <begin position="373"/>
        <end position="572"/>
    </location>
</feature>
<dbReference type="Pfam" id="PF01612">
    <property type="entry name" value="DNA_pol_A_exo1"/>
    <property type="match status" value="1"/>
</dbReference>
<gene>
    <name evidence="3" type="ORF">HF521_001924</name>
</gene>
<dbReference type="InterPro" id="IPR002782">
    <property type="entry name" value="Mut7-C_RNAse_dom"/>
</dbReference>
<dbReference type="PANTHER" id="PTHR47765:SF2">
    <property type="entry name" value="EXONUCLEASE MUT-7 HOMOLOG"/>
    <property type="match status" value="1"/>
</dbReference>
<evidence type="ECO:0000259" key="2">
    <source>
        <dbReference type="SMART" id="SM00474"/>
    </source>
</evidence>
<evidence type="ECO:0000256" key="1">
    <source>
        <dbReference type="SAM" id="MobiDB-lite"/>
    </source>
</evidence>
<dbReference type="InterPro" id="IPR012337">
    <property type="entry name" value="RNaseH-like_sf"/>
</dbReference>
<dbReference type="InterPro" id="IPR002562">
    <property type="entry name" value="3'-5'_exonuclease_dom"/>
</dbReference>
<accession>A0A8T0B4N1</accession>
<dbReference type="Gene3D" id="3.30.420.10">
    <property type="entry name" value="Ribonuclease H-like superfamily/Ribonuclease H"/>
    <property type="match status" value="1"/>
</dbReference>
<evidence type="ECO:0000313" key="3">
    <source>
        <dbReference type="EMBL" id="KAF7700759.1"/>
    </source>
</evidence>
<feature type="region of interest" description="Disordered" evidence="1">
    <location>
        <begin position="580"/>
        <end position="603"/>
    </location>
</feature>
<dbReference type="PANTHER" id="PTHR47765">
    <property type="entry name" value="3'-5' EXONUCLEASE DOMAIN-CONTAINING PROTEIN"/>
    <property type="match status" value="1"/>
</dbReference>
<dbReference type="Pfam" id="PF01927">
    <property type="entry name" value="Mut7-C"/>
    <property type="match status" value="2"/>
</dbReference>
<sequence length="876" mass="100127">MDRTSRSDGVDPCVLIEQLCELWSRKDLKELRLQAVSGFSRFLSPLSGLLMLLDSCPGIQKSRSPTLAQFLLMEFVRWRRGLVGVSMKELKDKEEKRNLQLRALELITASQPGCMDLLLEIYELESLEKNLLLEHVAYLQNRCWFREVAMLGMKLRLQEDLDMEQVCVPLILMDKLPLVEAYVQDHVELQNHLIRLLDSWCSPDFTLENVLRRFSYLCLSKHQTDQIQPKLLIRHVFRLMEKFSIDPGVCVNAVYKRKLDSLRFLMYKRFGEKNMTEENWRDHVQVTVKGSVDLQVVLVELLVKYSGLKAAAQWAKHFSVPRDRLPTGVWDTMETLPPSQLEINDVCSPLDQWITPPSHQLQFYQLPLKEQQVIIVENLEQLQMCKVMLLQTGRVVGVDMEWRAGFGTVSTQRISLIQLAVKERVFLLDLCAPGLTHHSLTISFIRALLTDTRILKLGYGMSGDLRSLVATWPELKEEPLEFKGVLDLLHVHQQLQRCWRGRGGPRPVEVNEGPAEKGLSLLVQQVLGKPLDKTEQLSNWERRPLRTGQIRYAAIDAYCLLDVYLSLSVNPAAFGLPDDLLSIRPSTKSDSEKKTKEKRKQTGQRAPQCGVGCVGVQDQECVRGNGEEHAEEHGASMTPQELRVVCDNMLQGLGRYLRCVGVDVLMLENTDDHRVAAQIARNEGRIILTSGQPFQTLRSQVAEGRCLAMDCSEKARDQAVRVLKHFSVHLKPSDIFSRCQACNNDEYLKLPREDMTQMMNKRGLVQDTVQKQEDCESQSDGQVEYNRSRPPDGPAFTPHCRWAPRSALDPHSFRVRGGAEVQLETVPPGLLPRIPEYFICTRCGKVFWEGTHFDHVLAQFQDVLNFSENNTRTRKL</sequence>
<comment type="caution">
    <text evidence="3">The sequence shown here is derived from an EMBL/GenBank/DDBJ whole genome shotgun (WGS) entry which is preliminary data.</text>
</comment>
<dbReference type="InterPro" id="IPR036397">
    <property type="entry name" value="RNaseH_sf"/>
</dbReference>
<protein>
    <recommendedName>
        <fullName evidence="2">3'-5' exonuclease domain-containing protein</fullName>
    </recommendedName>
</protein>
<proteinExistence type="predicted"/>